<dbReference type="EMBL" id="FMZQ01000007">
    <property type="protein sequence ID" value="SDC84631.1"/>
    <property type="molecule type" value="Genomic_DNA"/>
</dbReference>
<accession>A0A1G6PXC9</accession>
<dbReference type="AlphaFoldDB" id="A0A1G6PXC9"/>
<keyword evidence="2" id="KW-1185">Reference proteome</keyword>
<evidence type="ECO:0000313" key="1">
    <source>
        <dbReference type="EMBL" id="SDC84631.1"/>
    </source>
</evidence>
<dbReference type="GeneID" id="57609069"/>
<organism evidence="1 2">
    <name type="scientific">Ectopseudomonas chengduensis</name>
    <dbReference type="NCBI Taxonomy" id="489632"/>
    <lineage>
        <taxon>Bacteria</taxon>
        <taxon>Pseudomonadati</taxon>
        <taxon>Pseudomonadota</taxon>
        <taxon>Gammaproteobacteria</taxon>
        <taxon>Pseudomonadales</taxon>
        <taxon>Pseudomonadaceae</taxon>
        <taxon>Ectopseudomonas</taxon>
    </lineage>
</organism>
<dbReference type="Proteomes" id="UP000199467">
    <property type="component" value="Unassembled WGS sequence"/>
</dbReference>
<name>A0A1G6PXC9_9GAMM</name>
<reference evidence="2" key="1">
    <citation type="submission" date="2016-10" db="EMBL/GenBank/DDBJ databases">
        <authorList>
            <person name="Varghese N."/>
            <person name="Submissions S."/>
        </authorList>
    </citation>
    <scope>NUCLEOTIDE SEQUENCE [LARGE SCALE GENOMIC DNA]</scope>
    <source>
        <strain evidence="2">DSM 26382</strain>
    </source>
</reference>
<protein>
    <submittedName>
        <fullName evidence="1">Uncharacterized protein</fullName>
    </submittedName>
</protein>
<proteinExistence type="predicted"/>
<gene>
    <name evidence="1" type="ORF">SAMN05216576_107135</name>
</gene>
<sequence length="195" mass="20159">MTMMKWNRVAPLVASALFAGAAFADSISVTALDQLSDDGQRVQLQPDGGKCSFHGYLDAPAKLVRIEQKACASADGTVERSPLNATASIKSLPAPAGTRLELAAQFATYQVDAVRVEGGLMLCPPGHNATGNGIEKDGCAGADPVSLERYTEISCPGGRLIGVTPELTKTDPVGVESITLSIAPAVGETCESQAQ</sequence>
<evidence type="ECO:0000313" key="2">
    <source>
        <dbReference type="Proteomes" id="UP000199467"/>
    </source>
</evidence>
<dbReference type="RefSeq" id="WP_017362298.1">
    <property type="nucleotide sequence ID" value="NZ_FMZQ01000007.1"/>
</dbReference>